<accession>A0A978UEQ1</accession>
<protein>
    <submittedName>
        <fullName evidence="2">Uncharacterized protein</fullName>
    </submittedName>
</protein>
<reference evidence="2" key="1">
    <citation type="journal article" date="2021" name="Front. Plant Sci.">
        <title>Chromosome-Scale Genome Assembly for Chinese Sour Jujube and Insights Into Its Genome Evolution and Domestication Signature.</title>
        <authorList>
            <person name="Shen L.-Y."/>
            <person name="Luo H."/>
            <person name="Wang X.-L."/>
            <person name="Wang X.-M."/>
            <person name="Qiu X.-J."/>
            <person name="Liu H."/>
            <person name="Zhou S.-S."/>
            <person name="Jia K.-H."/>
            <person name="Nie S."/>
            <person name="Bao Y.-T."/>
            <person name="Zhang R.-G."/>
            <person name="Yun Q.-Z."/>
            <person name="Chai Y.-H."/>
            <person name="Lu J.-Y."/>
            <person name="Li Y."/>
            <person name="Zhao S.-W."/>
            <person name="Mao J.-F."/>
            <person name="Jia S.-G."/>
            <person name="Mao Y.-M."/>
        </authorList>
    </citation>
    <scope>NUCLEOTIDE SEQUENCE</scope>
    <source>
        <strain evidence="2">AT0</strain>
        <tissue evidence="2">Leaf</tissue>
    </source>
</reference>
<comment type="caution">
    <text evidence="2">The sequence shown here is derived from an EMBL/GenBank/DDBJ whole genome shotgun (WGS) entry which is preliminary data.</text>
</comment>
<gene>
    <name evidence="2" type="ORF">FEM48_Zijuj12G0176600</name>
</gene>
<evidence type="ECO:0000313" key="3">
    <source>
        <dbReference type="Proteomes" id="UP000813462"/>
    </source>
</evidence>
<proteinExistence type="predicted"/>
<dbReference type="Proteomes" id="UP000813462">
    <property type="component" value="Unassembled WGS sequence"/>
</dbReference>
<sequence length="94" mass="10054">MFFQSLDYGRDHHIIEVASLIITNRSLTPIERNLSGGSLAEDTSTAGKSDSSSSKHIGTVKDDGTIEANDTGDIKPSFNFGTGIGYDQTVDEAM</sequence>
<organism evidence="2 3">
    <name type="scientific">Ziziphus jujuba var. spinosa</name>
    <dbReference type="NCBI Taxonomy" id="714518"/>
    <lineage>
        <taxon>Eukaryota</taxon>
        <taxon>Viridiplantae</taxon>
        <taxon>Streptophyta</taxon>
        <taxon>Embryophyta</taxon>
        <taxon>Tracheophyta</taxon>
        <taxon>Spermatophyta</taxon>
        <taxon>Magnoliopsida</taxon>
        <taxon>eudicotyledons</taxon>
        <taxon>Gunneridae</taxon>
        <taxon>Pentapetalae</taxon>
        <taxon>rosids</taxon>
        <taxon>fabids</taxon>
        <taxon>Rosales</taxon>
        <taxon>Rhamnaceae</taxon>
        <taxon>Paliureae</taxon>
        <taxon>Ziziphus</taxon>
    </lineage>
</organism>
<evidence type="ECO:0000313" key="2">
    <source>
        <dbReference type="EMBL" id="KAH7513244.1"/>
    </source>
</evidence>
<evidence type="ECO:0000256" key="1">
    <source>
        <dbReference type="SAM" id="MobiDB-lite"/>
    </source>
</evidence>
<feature type="compositionally biased region" description="Low complexity" evidence="1">
    <location>
        <begin position="42"/>
        <end position="55"/>
    </location>
</feature>
<dbReference type="AlphaFoldDB" id="A0A978UEQ1"/>
<feature type="region of interest" description="Disordered" evidence="1">
    <location>
        <begin position="32"/>
        <end position="73"/>
    </location>
</feature>
<name>A0A978UEQ1_ZIZJJ</name>
<dbReference type="EMBL" id="JAEACU010000012">
    <property type="protein sequence ID" value="KAH7513244.1"/>
    <property type="molecule type" value="Genomic_DNA"/>
</dbReference>